<proteinExistence type="predicted"/>
<sequence>MKASKHPLPATSEENGEVPSVPKRQKVKKRIVDDDDEMGGKAVEDDSVQLPQPAQDDDVILQPISTDLVEEHPAPAAQEAPQQPLPYPPLKSSQVPAHPPSRFSIQAWAHSRAPSQPPAMPTQARACSCPPRPRAGSVVPSNHWGNTHGQFYPMPIYPNAGGMPQFFPPSYPSMMNAYPYGVTGGLGAGPSRLQGPAAYYLEDVEEEWSDS</sequence>
<evidence type="ECO:0000256" key="1">
    <source>
        <dbReference type="SAM" id="MobiDB-lite"/>
    </source>
</evidence>
<organism evidence="2 3">
    <name type="scientific">Boletus reticuloceps</name>
    <dbReference type="NCBI Taxonomy" id="495285"/>
    <lineage>
        <taxon>Eukaryota</taxon>
        <taxon>Fungi</taxon>
        <taxon>Dikarya</taxon>
        <taxon>Basidiomycota</taxon>
        <taxon>Agaricomycotina</taxon>
        <taxon>Agaricomycetes</taxon>
        <taxon>Agaricomycetidae</taxon>
        <taxon>Boletales</taxon>
        <taxon>Boletineae</taxon>
        <taxon>Boletaceae</taxon>
        <taxon>Boletoideae</taxon>
        <taxon>Boletus</taxon>
    </lineage>
</organism>
<evidence type="ECO:0000313" key="3">
    <source>
        <dbReference type="Proteomes" id="UP000683000"/>
    </source>
</evidence>
<name>A0A8I3A8K2_9AGAM</name>
<reference evidence="2" key="1">
    <citation type="submission" date="2021-03" db="EMBL/GenBank/DDBJ databases">
        <title>Evolutionary innovations through gain and loss of genes in the ectomycorrhizal Boletales.</title>
        <authorList>
            <person name="Wu G."/>
            <person name="Miyauchi S."/>
            <person name="Morin E."/>
            <person name="Yang Z.-L."/>
            <person name="Xu J."/>
            <person name="Martin F.M."/>
        </authorList>
    </citation>
    <scope>NUCLEOTIDE SEQUENCE</scope>
    <source>
        <strain evidence="2">BR01</strain>
    </source>
</reference>
<keyword evidence="3" id="KW-1185">Reference proteome</keyword>
<feature type="region of interest" description="Disordered" evidence="1">
    <location>
        <begin position="1"/>
        <end position="142"/>
    </location>
</feature>
<comment type="caution">
    <text evidence="2">The sequence shown here is derived from an EMBL/GenBank/DDBJ whole genome shotgun (WGS) entry which is preliminary data.</text>
</comment>
<gene>
    <name evidence="2" type="ORF">JVT61DRAFT_6193</name>
</gene>
<evidence type="ECO:0000313" key="2">
    <source>
        <dbReference type="EMBL" id="KAG6373550.1"/>
    </source>
</evidence>
<protein>
    <submittedName>
        <fullName evidence="2">Uncharacterized protein</fullName>
    </submittedName>
</protein>
<dbReference type="AlphaFoldDB" id="A0A8I3A8K2"/>
<accession>A0A8I3A8K2</accession>
<dbReference type="Proteomes" id="UP000683000">
    <property type="component" value="Unassembled WGS sequence"/>
</dbReference>
<dbReference type="EMBL" id="JAGFBS010000021">
    <property type="protein sequence ID" value="KAG6373550.1"/>
    <property type="molecule type" value="Genomic_DNA"/>
</dbReference>